<evidence type="ECO:0000313" key="7">
    <source>
        <dbReference type="EMBL" id="OGW99229.1"/>
    </source>
</evidence>
<dbReference type="EMBL" id="MHFR01000012">
    <property type="protein sequence ID" value="OGW99229.1"/>
    <property type="molecule type" value="Genomic_DNA"/>
</dbReference>
<dbReference type="GO" id="GO:0004659">
    <property type="term" value="F:prenyltransferase activity"/>
    <property type="evidence" value="ECO:0007669"/>
    <property type="project" value="InterPro"/>
</dbReference>
<evidence type="ECO:0000256" key="3">
    <source>
        <dbReference type="ARBA" id="ARBA00022679"/>
    </source>
</evidence>
<dbReference type="InterPro" id="IPR008949">
    <property type="entry name" value="Isoprenoid_synthase_dom_sf"/>
</dbReference>
<dbReference type="Pfam" id="PF00348">
    <property type="entry name" value="polyprenyl_synt"/>
    <property type="match status" value="1"/>
</dbReference>
<keyword evidence="4" id="KW-0479">Metal-binding</keyword>
<name>A0A1G1L2X5_9BACT</name>
<comment type="caution">
    <text evidence="7">The sequence shown here is derived from an EMBL/GenBank/DDBJ whole genome shotgun (WGS) entry which is preliminary data.</text>
</comment>
<dbReference type="SUPFAM" id="SSF48576">
    <property type="entry name" value="Terpenoid synthases"/>
    <property type="match status" value="1"/>
</dbReference>
<evidence type="ECO:0000313" key="8">
    <source>
        <dbReference type="Proteomes" id="UP000178187"/>
    </source>
</evidence>
<comment type="cofactor">
    <cofactor evidence="1">
        <name>Mg(2+)</name>
        <dbReference type="ChEBI" id="CHEBI:18420"/>
    </cofactor>
</comment>
<keyword evidence="5" id="KW-0460">Magnesium</keyword>
<evidence type="ECO:0000256" key="5">
    <source>
        <dbReference type="ARBA" id="ARBA00022842"/>
    </source>
</evidence>
<evidence type="ECO:0000256" key="1">
    <source>
        <dbReference type="ARBA" id="ARBA00001946"/>
    </source>
</evidence>
<dbReference type="GO" id="GO:0008299">
    <property type="term" value="P:isoprenoid biosynthetic process"/>
    <property type="evidence" value="ECO:0007669"/>
    <property type="project" value="InterPro"/>
</dbReference>
<keyword evidence="3 6" id="KW-0808">Transferase</keyword>
<gene>
    <name evidence="7" type="ORF">A3G33_02205</name>
</gene>
<dbReference type="PANTHER" id="PTHR12001">
    <property type="entry name" value="GERANYLGERANYL PYROPHOSPHATE SYNTHASE"/>
    <property type="match status" value="1"/>
</dbReference>
<organism evidence="7 8">
    <name type="scientific">Candidatus Danuiimicrobium aquiferis</name>
    <dbReference type="NCBI Taxonomy" id="1801832"/>
    <lineage>
        <taxon>Bacteria</taxon>
        <taxon>Pseudomonadati</taxon>
        <taxon>Candidatus Omnitrophota</taxon>
        <taxon>Candidatus Danuiimicrobium</taxon>
    </lineage>
</organism>
<dbReference type="Gene3D" id="1.10.600.10">
    <property type="entry name" value="Farnesyl Diphosphate Synthase"/>
    <property type="match status" value="1"/>
</dbReference>
<accession>A0A1G1L2X5</accession>
<dbReference type="AlphaFoldDB" id="A0A1G1L2X5"/>
<dbReference type="GO" id="GO:0046872">
    <property type="term" value="F:metal ion binding"/>
    <property type="evidence" value="ECO:0007669"/>
    <property type="project" value="UniProtKB-KW"/>
</dbReference>
<dbReference type="PANTHER" id="PTHR12001:SF69">
    <property type="entry name" value="ALL TRANS-POLYPRENYL-DIPHOSPHATE SYNTHASE PDSS1"/>
    <property type="match status" value="1"/>
</dbReference>
<evidence type="ECO:0008006" key="9">
    <source>
        <dbReference type="Google" id="ProtNLM"/>
    </source>
</evidence>
<evidence type="ECO:0000256" key="6">
    <source>
        <dbReference type="RuleBase" id="RU004466"/>
    </source>
</evidence>
<evidence type="ECO:0000256" key="2">
    <source>
        <dbReference type="ARBA" id="ARBA00006706"/>
    </source>
</evidence>
<reference evidence="7 8" key="1">
    <citation type="journal article" date="2016" name="Nat. Commun.">
        <title>Thousands of microbial genomes shed light on interconnected biogeochemical processes in an aquifer system.</title>
        <authorList>
            <person name="Anantharaman K."/>
            <person name="Brown C.T."/>
            <person name="Hug L.A."/>
            <person name="Sharon I."/>
            <person name="Castelle C.J."/>
            <person name="Probst A.J."/>
            <person name="Thomas B.C."/>
            <person name="Singh A."/>
            <person name="Wilkins M.J."/>
            <person name="Karaoz U."/>
            <person name="Brodie E.L."/>
            <person name="Williams K.H."/>
            <person name="Hubbard S.S."/>
            <person name="Banfield J.F."/>
        </authorList>
    </citation>
    <scope>NUCLEOTIDE SEQUENCE [LARGE SCALE GENOMIC DNA]</scope>
</reference>
<evidence type="ECO:0000256" key="4">
    <source>
        <dbReference type="ARBA" id="ARBA00022723"/>
    </source>
</evidence>
<dbReference type="InterPro" id="IPR000092">
    <property type="entry name" value="Polyprenyl_synt"/>
</dbReference>
<proteinExistence type="inferred from homology"/>
<sequence length="329" mass="37052">MLQQNTITLEHIYEPVQSYLAKVEDRILDLLSTDNELSSEVIRYFFKSKGKLLRPALTLLGASFGMNDLAPVVSVAAAFEIFHSATLIHDDIIDCAYLRRNYPTVNTKWNSQIAVMIGDFLHDRAIKAFFNSKNERLMASALNMAGTVCDGEILEMKERHNFNLTEQGYFTIIERKTAMLLATCLESGAILAGFPDERVFALKRYGMNFGKAFQIMDDCLDIIGNEHEFGKTLGADLEAGTLTLPVIRLVSLLDEKEKARIYSKVKSGFAQPELGDFIRLLEAHGVIEYSIGKAKEFTEYANLELSIFPDSPARQSLEELLGYVIQRKR</sequence>
<protein>
    <recommendedName>
        <fullName evidence="9">Polyprenyl synthetase</fullName>
    </recommendedName>
</protein>
<dbReference type="CDD" id="cd00685">
    <property type="entry name" value="Trans_IPPS_HT"/>
    <property type="match status" value="1"/>
</dbReference>
<dbReference type="Proteomes" id="UP000178187">
    <property type="component" value="Unassembled WGS sequence"/>
</dbReference>
<comment type="similarity">
    <text evidence="2 6">Belongs to the FPP/GGPP synthase family.</text>
</comment>
<dbReference type="SFLD" id="SFLDS00005">
    <property type="entry name" value="Isoprenoid_Synthase_Type_I"/>
    <property type="match status" value="1"/>
</dbReference>